<dbReference type="EMBL" id="JBBPBM010000076">
    <property type="protein sequence ID" value="KAK8511895.1"/>
    <property type="molecule type" value="Genomic_DNA"/>
</dbReference>
<dbReference type="Proteomes" id="UP001472677">
    <property type="component" value="Unassembled WGS sequence"/>
</dbReference>
<comment type="caution">
    <text evidence="1">The sequence shown here is derived from an EMBL/GenBank/DDBJ whole genome shotgun (WGS) entry which is preliminary data.</text>
</comment>
<keyword evidence="2" id="KW-1185">Reference proteome</keyword>
<reference evidence="1 2" key="1">
    <citation type="journal article" date="2024" name="G3 (Bethesda)">
        <title>Genome assembly of Hibiscus sabdariffa L. provides insights into metabolisms of medicinal natural products.</title>
        <authorList>
            <person name="Kim T."/>
        </authorList>
    </citation>
    <scope>NUCLEOTIDE SEQUENCE [LARGE SCALE GENOMIC DNA]</scope>
    <source>
        <strain evidence="1">TK-2024</strain>
        <tissue evidence="1">Old leaves</tissue>
    </source>
</reference>
<accession>A0ABR2BXV3</accession>
<proteinExistence type="predicted"/>
<evidence type="ECO:0000313" key="1">
    <source>
        <dbReference type="EMBL" id="KAK8511895.1"/>
    </source>
</evidence>
<organism evidence="1 2">
    <name type="scientific">Hibiscus sabdariffa</name>
    <name type="common">roselle</name>
    <dbReference type="NCBI Taxonomy" id="183260"/>
    <lineage>
        <taxon>Eukaryota</taxon>
        <taxon>Viridiplantae</taxon>
        <taxon>Streptophyta</taxon>
        <taxon>Embryophyta</taxon>
        <taxon>Tracheophyta</taxon>
        <taxon>Spermatophyta</taxon>
        <taxon>Magnoliopsida</taxon>
        <taxon>eudicotyledons</taxon>
        <taxon>Gunneridae</taxon>
        <taxon>Pentapetalae</taxon>
        <taxon>rosids</taxon>
        <taxon>malvids</taxon>
        <taxon>Malvales</taxon>
        <taxon>Malvaceae</taxon>
        <taxon>Malvoideae</taxon>
        <taxon>Hibiscus</taxon>
    </lineage>
</organism>
<protein>
    <submittedName>
        <fullName evidence="1">Uncharacterized protein</fullName>
    </submittedName>
</protein>
<evidence type="ECO:0000313" key="2">
    <source>
        <dbReference type="Proteomes" id="UP001472677"/>
    </source>
</evidence>
<gene>
    <name evidence="1" type="ORF">V6N12_074585</name>
</gene>
<sequence length="76" mass="8203">MTDFIEKECRSVVMGLVVLTSSSEGDEGAVVVAESERVTIQVVAPAMLEACMRIRASECESVAMYSSKIEVSEEAQ</sequence>
<name>A0ABR2BXV3_9ROSI</name>